<dbReference type="Proteomes" id="UP000254597">
    <property type="component" value="Unassembled WGS sequence"/>
</dbReference>
<dbReference type="InterPro" id="IPR008541">
    <property type="entry name" value="InvE_AD"/>
</dbReference>
<dbReference type="AlphaFoldDB" id="A0A379QHM4"/>
<dbReference type="EMBL" id="UGWP01000004">
    <property type="protein sequence ID" value="SUF56372.1"/>
    <property type="molecule type" value="Genomic_DNA"/>
</dbReference>
<dbReference type="InterPro" id="IPR008542">
    <property type="entry name" value="BIg21"/>
</dbReference>
<dbReference type="Pfam" id="PF05689">
    <property type="entry name" value="InvE_AD"/>
    <property type="match status" value="1"/>
</dbReference>
<dbReference type="Gene3D" id="2.60.40.10">
    <property type="entry name" value="Immunoglobulins"/>
    <property type="match status" value="1"/>
</dbReference>
<evidence type="ECO:0000313" key="3">
    <source>
        <dbReference type="EMBL" id="SUF56372.1"/>
    </source>
</evidence>
<accession>A0A379QHM4</accession>
<reference evidence="3 4" key="1">
    <citation type="submission" date="2018-06" db="EMBL/GenBank/DDBJ databases">
        <authorList>
            <consortium name="Pathogen Informatics"/>
            <person name="Doyle S."/>
        </authorList>
    </citation>
    <scope>NUCLEOTIDE SEQUENCE [LARGE SCALE GENOMIC DNA]</scope>
    <source>
        <strain evidence="3 4">NCTC10252</strain>
    </source>
</reference>
<evidence type="ECO:0000259" key="2">
    <source>
        <dbReference type="Pfam" id="PF05689"/>
    </source>
</evidence>
<organism evidence="3 4">
    <name type="scientific">Salmonella enterica</name>
    <name type="common">Salmonella choleraesuis</name>
    <dbReference type="NCBI Taxonomy" id="28901"/>
    <lineage>
        <taxon>Bacteria</taxon>
        <taxon>Pseudomonadati</taxon>
        <taxon>Pseudomonadota</taxon>
        <taxon>Gammaproteobacteria</taxon>
        <taxon>Enterobacterales</taxon>
        <taxon>Enterobacteriaceae</taxon>
        <taxon>Salmonella</taxon>
    </lineage>
</organism>
<evidence type="ECO:0000259" key="1">
    <source>
        <dbReference type="Pfam" id="PF05688"/>
    </source>
</evidence>
<sequence length="306" mass="32358">MNGSVDSKKGSSDNQALVCLANPHPTPASIKIMSTVMNTVKAAAVAEKGEAIPLTVTVADSAGNLLANQAFTLVRGESLNRAGEKVAGALTIEGVAPFVSAKSLTASGDTLTGTTGANGSAAFTLRQDNSPGLKTTITSQISDNAVIQSSLGTIFTVLTSPDTDKARYWGHMPETVKTSTGITFHRPLLAAEAPSGNGSYDVNNETWSSVNDKNRQTPGATGCDEAHQPLFSELQALYDDNSNGALGTKYGWPVGGESNYWWASDIDPQTHTYQAINLNTGEHHDFTSSTMYWRQVCLNQARTTLQ</sequence>
<proteinExistence type="predicted"/>
<dbReference type="Pfam" id="PF05688">
    <property type="entry name" value="BIg21"/>
    <property type="match status" value="1"/>
</dbReference>
<feature type="domain" description="Bacterial Immunoglobulin-like 21" evidence="1">
    <location>
        <begin position="49"/>
        <end position="158"/>
    </location>
</feature>
<protein>
    <submittedName>
        <fullName evidence="3">RatA -like protein</fullName>
    </submittedName>
</protein>
<name>A0A379QHM4_SALER</name>
<gene>
    <name evidence="3" type="ORF">NCTC10252_01609</name>
</gene>
<evidence type="ECO:0000313" key="4">
    <source>
        <dbReference type="Proteomes" id="UP000254597"/>
    </source>
</evidence>
<dbReference type="InterPro" id="IPR013783">
    <property type="entry name" value="Ig-like_fold"/>
</dbReference>
<feature type="domain" description="InvasinE Adhesion" evidence="2">
    <location>
        <begin position="161"/>
        <end position="297"/>
    </location>
</feature>